<dbReference type="Pfam" id="PF00486">
    <property type="entry name" value="Trans_reg_C"/>
    <property type="match status" value="1"/>
</dbReference>
<dbReference type="PANTHER" id="PTHR48111:SF1">
    <property type="entry name" value="TWO-COMPONENT RESPONSE REGULATOR ORR33"/>
    <property type="match status" value="1"/>
</dbReference>
<evidence type="ECO:0000259" key="8">
    <source>
        <dbReference type="PROSITE" id="PS50110"/>
    </source>
</evidence>
<protein>
    <submittedName>
        <fullName evidence="10">DNA-binding response regulator</fullName>
    </submittedName>
</protein>
<dbReference type="PROSITE" id="PS50110">
    <property type="entry name" value="RESPONSE_REGULATORY"/>
    <property type="match status" value="1"/>
</dbReference>
<evidence type="ECO:0000256" key="3">
    <source>
        <dbReference type="ARBA" id="ARBA00023015"/>
    </source>
</evidence>
<evidence type="ECO:0000313" key="10">
    <source>
        <dbReference type="EMBL" id="PWE21602.1"/>
    </source>
</evidence>
<evidence type="ECO:0000313" key="11">
    <source>
        <dbReference type="Proteomes" id="UP000245014"/>
    </source>
</evidence>
<reference evidence="10 11" key="1">
    <citation type="submission" date="2018-05" db="EMBL/GenBank/DDBJ databases">
        <title>Antimicrobial susceptibility testing and genomic analysis of Arcobacter skirrowii strains and one Arcobacter butzleri isolated from German poultry farms.</title>
        <authorList>
            <person name="Haenel I."/>
            <person name="Hotzel H."/>
            <person name="Tomaso H."/>
            <person name="Busch A."/>
        </authorList>
    </citation>
    <scope>NUCLEOTIDE SEQUENCE [LARGE SCALE GENOMIC DNA]</scope>
    <source>
        <strain evidence="11">v</strain>
    </source>
</reference>
<dbReference type="AlphaFoldDB" id="A0A2U2C0P8"/>
<dbReference type="RefSeq" id="WP_109158329.1">
    <property type="nucleotide sequence ID" value="NZ_QEYI01000003.1"/>
</dbReference>
<evidence type="ECO:0000259" key="9">
    <source>
        <dbReference type="PROSITE" id="PS51755"/>
    </source>
</evidence>
<keyword evidence="1 6" id="KW-0597">Phosphoprotein</keyword>
<feature type="domain" description="OmpR/PhoB-type" evidence="9">
    <location>
        <begin position="125"/>
        <end position="219"/>
    </location>
</feature>
<dbReference type="InterPro" id="IPR011006">
    <property type="entry name" value="CheY-like_superfamily"/>
</dbReference>
<dbReference type="InterPro" id="IPR039420">
    <property type="entry name" value="WalR-like"/>
</dbReference>
<dbReference type="InterPro" id="IPR001789">
    <property type="entry name" value="Sig_transdc_resp-reg_receiver"/>
</dbReference>
<dbReference type="GO" id="GO:0005829">
    <property type="term" value="C:cytosol"/>
    <property type="evidence" value="ECO:0007669"/>
    <property type="project" value="TreeGrafter"/>
</dbReference>
<dbReference type="SMART" id="SM00862">
    <property type="entry name" value="Trans_reg_C"/>
    <property type="match status" value="1"/>
</dbReference>
<comment type="caution">
    <text evidence="10">The sequence shown here is derived from an EMBL/GenBank/DDBJ whole genome shotgun (WGS) entry which is preliminary data.</text>
</comment>
<evidence type="ECO:0000256" key="4">
    <source>
        <dbReference type="ARBA" id="ARBA00023125"/>
    </source>
</evidence>
<dbReference type="Proteomes" id="UP000245014">
    <property type="component" value="Unassembled WGS sequence"/>
</dbReference>
<keyword evidence="3" id="KW-0805">Transcription regulation</keyword>
<keyword evidence="5" id="KW-0804">Transcription</keyword>
<dbReference type="Gene3D" id="1.10.10.10">
    <property type="entry name" value="Winged helix-like DNA-binding domain superfamily/Winged helix DNA-binding domain"/>
    <property type="match status" value="1"/>
</dbReference>
<dbReference type="CDD" id="cd00383">
    <property type="entry name" value="trans_reg_C"/>
    <property type="match status" value="1"/>
</dbReference>
<dbReference type="PROSITE" id="PS51755">
    <property type="entry name" value="OMPR_PHOB"/>
    <property type="match status" value="1"/>
</dbReference>
<evidence type="ECO:0000256" key="6">
    <source>
        <dbReference type="PROSITE-ProRule" id="PRU00169"/>
    </source>
</evidence>
<dbReference type="GO" id="GO:0006355">
    <property type="term" value="P:regulation of DNA-templated transcription"/>
    <property type="evidence" value="ECO:0007669"/>
    <property type="project" value="InterPro"/>
</dbReference>
<evidence type="ECO:0000256" key="1">
    <source>
        <dbReference type="ARBA" id="ARBA00022553"/>
    </source>
</evidence>
<dbReference type="STRING" id="28200.GCA_001572935_00131"/>
<dbReference type="SMART" id="SM00448">
    <property type="entry name" value="REC"/>
    <property type="match status" value="1"/>
</dbReference>
<feature type="modified residue" description="4-aspartylphosphate" evidence="6">
    <location>
        <position position="54"/>
    </location>
</feature>
<evidence type="ECO:0000256" key="7">
    <source>
        <dbReference type="PROSITE-ProRule" id="PRU01091"/>
    </source>
</evidence>
<dbReference type="GO" id="GO:0000156">
    <property type="term" value="F:phosphorelay response regulator activity"/>
    <property type="evidence" value="ECO:0007669"/>
    <property type="project" value="TreeGrafter"/>
</dbReference>
<feature type="DNA-binding region" description="OmpR/PhoB-type" evidence="7">
    <location>
        <begin position="125"/>
        <end position="219"/>
    </location>
</feature>
<name>A0A2U2C0P8_9BACT</name>
<dbReference type="GO" id="GO:0000976">
    <property type="term" value="F:transcription cis-regulatory region binding"/>
    <property type="evidence" value="ECO:0007669"/>
    <property type="project" value="TreeGrafter"/>
</dbReference>
<accession>A0A2U2C0P8</accession>
<dbReference type="Pfam" id="PF00072">
    <property type="entry name" value="Response_reg"/>
    <property type="match status" value="1"/>
</dbReference>
<keyword evidence="2" id="KW-0902">Two-component regulatory system</keyword>
<evidence type="ECO:0000256" key="5">
    <source>
        <dbReference type="ARBA" id="ARBA00023163"/>
    </source>
</evidence>
<dbReference type="EMBL" id="QEYI01000003">
    <property type="protein sequence ID" value="PWE21602.1"/>
    <property type="molecule type" value="Genomic_DNA"/>
</dbReference>
<keyword evidence="4 7" id="KW-0238">DNA-binding</keyword>
<evidence type="ECO:0000256" key="2">
    <source>
        <dbReference type="ARBA" id="ARBA00023012"/>
    </source>
</evidence>
<dbReference type="InterPro" id="IPR001867">
    <property type="entry name" value="OmpR/PhoB-type_DNA-bd"/>
</dbReference>
<dbReference type="SUPFAM" id="SSF52172">
    <property type="entry name" value="CheY-like"/>
    <property type="match status" value="1"/>
</dbReference>
<dbReference type="PANTHER" id="PTHR48111">
    <property type="entry name" value="REGULATOR OF RPOS"/>
    <property type="match status" value="1"/>
</dbReference>
<feature type="domain" description="Response regulatory" evidence="8">
    <location>
        <begin position="5"/>
        <end position="119"/>
    </location>
</feature>
<dbReference type="GO" id="GO:0032993">
    <property type="term" value="C:protein-DNA complex"/>
    <property type="evidence" value="ECO:0007669"/>
    <property type="project" value="TreeGrafter"/>
</dbReference>
<gene>
    <name evidence="10" type="ORF">DF188_05130</name>
</gene>
<organism evidence="10 11">
    <name type="scientific">Aliarcobacter skirrowii</name>
    <dbReference type="NCBI Taxonomy" id="28200"/>
    <lineage>
        <taxon>Bacteria</taxon>
        <taxon>Pseudomonadati</taxon>
        <taxon>Campylobacterota</taxon>
        <taxon>Epsilonproteobacteria</taxon>
        <taxon>Campylobacterales</taxon>
        <taxon>Arcobacteraceae</taxon>
        <taxon>Aliarcobacter</taxon>
    </lineage>
</organism>
<sequence length="219" mass="25602">MKNLKVLIVEDEIDLANLIKSSIKELFFKVVIAKDGLEAIKKFDSFKPDIIISDIMMPNLNGLEMSKKIKEKYSETPIVILSAHSHKEMLLEAINLGISKYFIKPFDIEEFIEYLKELSNKINKNKSIKLKDNFVFDFNNLSLYQNDILVNLTKRERQFLALLIENKNSYVTTLDIKKTLWKNEIVSDERLRTFIKRLRAKTSKELIENVSSQGYMVLF</sequence>
<dbReference type="Gene3D" id="3.40.50.2300">
    <property type="match status" value="1"/>
</dbReference>
<dbReference type="CDD" id="cd17536">
    <property type="entry name" value="REC_YesN-like"/>
    <property type="match status" value="1"/>
</dbReference>
<dbReference type="InterPro" id="IPR036388">
    <property type="entry name" value="WH-like_DNA-bd_sf"/>
</dbReference>
<proteinExistence type="predicted"/>